<evidence type="ECO:0000313" key="1">
    <source>
        <dbReference type="EMBL" id="KAF6135991.1"/>
    </source>
</evidence>
<name>A0A7J7L046_9MAGN</name>
<accession>A0A7J7L046</accession>
<organism evidence="1 2">
    <name type="scientific">Kingdonia uniflora</name>
    <dbReference type="NCBI Taxonomy" id="39325"/>
    <lineage>
        <taxon>Eukaryota</taxon>
        <taxon>Viridiplantae</taxon>
        <taxon>Streptophyta</taxon>
        <taxon>Embryophyta</taxon>
        <taxon>Tracheophyta</taxon>
        <taxon>Spermatophyta</taxon>
        <taxon>Magnoliopsida</taxon>
        <taxon>Ranunculales</taxon>
        <taxon>Circaeasteraceae</taxon>
        <taxon>Kingdonia</taxon>
    </lineage>
</organism>
<protein>
    <submittedName>
        <fullName evidence="1">Uncharacterized protein</fullName>
    </submittedName>
</protein>
<proteinExistence type="predicted"/>
<sequence length="120" mass="13478">MSSAAISSLEDLDVANRNLLCSIKDSLKLKNKVRGNIDSMVDPCCNDLRDLKSRYYHKIVEITENADKCFEKECMHTPLGVILSVLLTAVIEYSGIKEIFVTAHSILCILVTDHVHEKKN</sequence>
<dbReference type="EMBL" id="JACGCM010002768">
    <property type="protein sequence ID" value="KAF6135991.1"/>
    <property type="molecule type" value="Genomic_DNA"/>
</dbReference>
<evidence type="ECO:0000313" key="2">
    <source>
        <dbReference type="Proteomes" id="UP000541444"/>
    </source>
</evidence>
<gene>
    <name evidence="1" type="ORF">GIB67_006883</name>
</gene>
<dbReference type="AlphaFoldDB" id="A0A7J7L046"/>
<dbReference type="Proteomes" id="UP000541444">
    <property type="component" value="Unassembled WGS sequence"/>
</dbReference>
<keyword evidence="2" id="KW-1185">Reference proteome</keyword>
<comment type="caution">
    <text evidence="1">The sequence shown here is derived from an EMBL/GenBank/DDBJ whole genome shotgun (WGS) entry which is preliminary data.</text>
</comment>
<reference evidence="1 2" key="1">
    <citation type="journal article" date="2020" name="IScience">
        <title>Genome Sequencing of the Endangered Kingdonia uniflora (Circaeasteraceae, Ranunculales) Reveals Potential Mechanisms of Evolutionary Specialization.</title>
        <authorList>
            <person name="Sun Y."/>
            <person name="Deng T."/>
            <person name="Zhang A."/>
            <person name="Moore M.J."/>
            <person name="Landis J.B."/>
            <person name="Lin N."/>
            <person name="Zhang H."/>
            <person name="Zhang X."/>
            <person name="Huang J."/>
            <person name="Zhang X."/>
            <person name="Sun H."/>
            <person name="Wang H."/>
        </authorList>
    </citation>
    <scope>NUCLEOTIDE SEQUENCE [LARGE SCALE GENOMIC DNA]</scope>
    <source>
        <strain evidence="1">TB1705</strain>
        <tissue evidence="1">Leaf</tissue>
    </source>
</reference>